<dbReference type="EMBL" id="BMIQ01000006">
    <property type="protein sequence ID" value="GGE14783.1"/>
    <property type="molecule type" value="Genomic_DNA"/>
</dbReference>
<accession>A0A916ZUG8</accession>
<keyword evidence="2" id="KW-1185">Reference proteome</keyword>
<dbReference type="AlphaFoldDB" id="A0A916ZUG8"/>
<comment type="caution">
    <text evidence="1">The sequence shown here is derived from an EMBL/GenBank/DDBJ whole genome shotgun (WGS) entry which is preliminary data.</text>
</comment>
<reference evidence="1" key="2">
    <citation type="submission" date="2020-09" db="EMBL/GenBank/DDBJ databases">
        <authorList>
            <person name="Sun Q."/>
            <person name="Zhou Y."/>
        </authorList>
    </citation>
    <scope>NUCLEOTIDE SEQUENCE</scope>
    <source>
        <strain evidence="1">CGMCC 1.15367</strain>
    </source>
</reference>
<evidence type="ECO:0000313" key="1">
    <source>
        <dbReference type="EMBL" id="GGE14783.1"/>
    </source>
</evidence>
<keyword evidence="1" id="KW-0808">Transferase</keyword>
<name>A0A916ZUG8_9HYPH</name>
<reference evidence="1" key="1">
    <citation type="journal article" date="2014" name="Int. J. Syst. Evol. Microbiol.">
        <title>Complete genome sequence of Corynebacterium casei LMG S-19264T (=DSM 44701T), isolated from a smear-ripened cheese.</title>
        <authorList>
            <consortium name="US DOE Joint Genome Institute (JGI-PGF)"/>
            <person name="Walter F."/>
            <person name="Albersmeier A."/>
            <person name="Kalinowski J."/>
            <person name="Ruckert C."/>
        </authorList>
    </citation>
    <scope>NUCLEOTIDE SEQUENCE</scope>
    <source>
        <strain evidence="1">CGMCC 1.15367</strain>
    </source>
</reference>
<proteinExistence type="predicted"/>
<sequence length="169" mass="17380">MIIECGAEASPLGASLATLVPGAIEGLVREVVVVDCGLDTAARKVADHAGCRIAGAGALPELLAGAKGDWLMLLEPGARLAPEWVEAIATHLGDVAAGAMPRAARFAPPRQGARAFAAQLFRRPGALRLGLLLPKTEALARLRPGRALADLAKGVAATRLAATIRPRPH</sequence>
<dbReference type="GO" id="GO:0016740">
    <property type="term" value="F:transferase activity"/>
    <property type="evidence" value="ECO:0007669"/>
    <property type="project" value="UniProtKB-KW"/>
</dbReference>
<protein>
    <submittedName>
        <fullName evidence="1">Glycosyl transferase family 2</fullName>
    </submittedName>
</protein>
<gene>
    <name evidence="1" type="ORF">GCM10011390_37400</name>
</gene>
<dbReference type="Proteomes" id="UP000644699">
    <property type="component" value="Unassembled WGS sequence"/>
</dbReference>
<organism evidence="1 2">
    <name type="scientific">Aureimonas endophytica</name>
    <dbReference type="NCBI Taxonomy" id="2027858"/>
    <lineage>
        <taxon>Bacteria</taxon>
        <taxon>Pseudomonadati</taxon>
        <taxon>Pseudomonadota</taxon>
        <taxon>Alphaproteobacteria</taxon>
        <taxon>Hyphomicrobiales</taxon>
        <taxon>Aurantimonadaceae</taxon>
        <taxon>Aureimonas</taxon>
    </lineage>
</organism>
<evidence type="ECO:0000313" key="2">
    <source>
        <dbReference type="Proteomes" id="UP000644699"/>
    </source>
</evidence>